<sequence length="53" mass="6599">MGEYTKRRSNRDIRPYKSWEYEEEKVQKTLDKYPEKEKKKKIKDFLKEDSLKG</sequence>
<name>A0A0F9P6V5_9ZZZZ</name>
<dbReference type="EMBL" id="LAZR01002621">
    <property type="protein sequence ID" value="KKN27625.1"/>
    <property type="molecule type" value="Genomic_DNA"/>
</dbReference>
<organism evidence="1">
    <name type="scientific">marine sediment metagenome</name>
    <dbReference type="NCBI Taxonomy" id="412755"/>
    <lineage>
        <taxon>unclassified sequences</taxon>
        <taxon>metagenomes</taxon>
        <taxon>ecological metagenomes</taxon>
    </lineage>
</organism>
<gene>
    <name evidence="1" type="ORF">LCGC14_0862620</name>
</gene>
<reference evidence="1" key="1">
    <citation type="journal article" date="2015" name="Nature">
        <title>Complex archaea that bridge the gap between prokaryotes and eukaryotes.</title>
        <authorList>
            <person name="Spang A."/>
            <person name="Saw J.H."/>
            <person name="Jorgensen S.L."/>
            <person name="Zaremba-Niedzwiedzka K."/>
            <person name="Martijn J."/>
            <person name="Lind A.E."/>
            <person name="van Eijk R."/>
            <person name="Schleper C."/>
            <person name="Guy L."/>
            <person name="Ettema T.J."/>
        </authorList>
    </citation>
    <scope>NUCLEOTIDE SEQUENCE</scope>
</reference>
<comment type="caution">
    <text evidence="1">The sequence shown here is derived from an EMBL/GenBank/DDBJ whole genome shotgun (WGS) entry which is preliminary data.</text>
</comment>
<protein>
    <submittedName>
        <fullName evidence="1">Uncharacterized protein</fullName>
    </submittedName>
</protein>
<dbReference type="AlphaFoldDB" id="A0A0F9P6V5"/>
<proteinExistence type="predicted"/>
<accession>A0A0F9P6V5</accession>
<evidence type="ECO:0000313" key="1">
    <source>
        <dbReference type="EMBL" id="KKN27625.1"/>
    </source>
</evidence>